<name>A0ABV7A0E7_9PROT</name>
<evidence type="ECO:0000313" key="2">
    <source>
        <dbReference type="EMBL" id="MFC2927103.1"/>
    </source>
</evidence>
<dbReference type="InterPro" id="IPR012340">
    <property type="entry name" value="NA-bd_OB-fold"/>
</dbReference>
<dbReference type="PROSITE" id="PS51857">
    <property type="entry name" value="CSD_2"/>
    <property type="match status" value="1"/>
</dbReference>
<organism evidence="2 3">
    <name type="scientific">Hyphobacterium vulgare</name>
    <dbReference type="NCBI Taxonomy" id="1736751"/>
    <lineage>
        <taxon>Bacteria</taxon>
        <taxon>Pseudomonadati</taxon>
        <taxon>Pseudomonadota</taxon>
        <taxon>Alphaproteobacteria</taxon>
        <taxon>Maricaulales</taxon>
        <taxon>Maricaulaceae</taxon>
        <taxon>Hyphobacterium</taxon>
    </lineage>
</organism>
<evidence type="ECO:0000259" key="1">
    <source>
        <dbReference type="PROSITE" id="PS51857"/>
    </source>
</evidence>
<comment type="caution">
    <text evidence="2">The sequence shown here is derived from an EMBL/GenBank/DDBJ whole genome shotgun (WGS) entry which is preliminary data.</text>
</comment>
<feature type="domain" description="CSD" evidence="1">
    <location>
        <begin position="1"/>
        <end position="68"/>
    </location>
</feature>
<accession>A0ABV7A0E7</accession>
<sequence>MPHGTVKFFNADQGFGFITPFGGGRDVLVQATEVVRSGLGELLVGQRIRFEIADRGHGHGDEAVELSLMAANEDDGRLKRFG</sequence>
<protein>
    <submittedName>
        <fullName evidence="2">Cold-shock protein</fullName>
    </submittedName>
</protein>
<dbReference type="Gene3D" id="2.40.50.140">
    <property type="entry name" value="Nucleic acid-binding proteins"/>
    <property type="match status" value="1"/>
</dbReference>
<dbReference type="SMART" id="SM00357">
    <property type="entry name" value="CSP"/>
    <property type="match status" value="1"/>
</dbReference>
<dbReference type="Pfam" id="PF00313">
    <property type="entry name" value="CSD"/>
    <property type="match status" value="1"/>
</dbReference>
<dbReference type="RefSeq" id="WP_343163093.1">
    <property type="nucleotide sequence ID" value="NZ_JBHRSV010000028.1"/>
</dbReference>
<proteinExistence type="predicted"/>
<dbReference type="EMBL" id="JBHRSV010000028">
    <property type="protein sequence ID" value="MFC2927103.1"/>
    <property type="molecule type" value="Genomic_DNA"/>
</dbReference>
<evidence type="ECO:0000313" key="3">
    <source>
        <dbReference type="Proteomes" id="UP001595379"/>
    </source>
</evidence>
<dbReference type="PRINTS" id="PR00050">
    <property type="entry name" value="COLDSHOCK"/>
</dbReference>
<keyword evidence="3" id="KW-1185">Reference proteome</keyword>
<dbReference type="Proteomes" id="UP001595379">
    <property type="component" value="Unassembled WGS sequence"/>
</dbReference>
<dbReference type="SUPFAM" id="SSF50249">
    <property type="entry name" value="Nucleic acid-binding proteins"/>
    <property type="match status" value="1"/>
</dbReference>
<gene>
    <name evidence="2" type="ORF">ACFOOR_13385</name>
</gene>
<dbReference type="InterPro" id="IPR011129">
    <property type="entry name" value="CSD"/>
</dbReference>
<reference evidence="3" key="1">
    <citation type="journal article" date="2019" name="Int. J. Syst. Evol. Microbiol.">
        <title>The Global Catalogue of Microorganisms (GCM) 10K type strain sequencing project: providing services to taxonomists for standard genome sequencing and annotation.</title>
        <authorList>
            <consortium name="The Broad Institute Genomics Platform"/>
            <consortium name="The Broad Institute Genome Sequencing Center for Infectious Disease"/>
            <person name="Wu L."/>
            <person name="Ma J."/>
        </authorList>
    </citation>
    <scope>NUCLEOTIDE SEQUENCE [LARGE SCALE GENOMIC DNA]</scope>
    <source>
        <strain evidence="3">KCTC 52487</strain>
    </source>
</reference>
<dbReference type="InterPro" id="IPR002059">
    <property type="entry name" value="CSP_DNA-bd"/>
</dbReference>